<protein>
    <recommendedName>
        <fullName evidence="9">Lipoprotein signal peptidase</fullName>
        <ecNumber evidence="9">3.4.23.36</ecNumber>
    </recommendedName>
    <alternativeName>
        <fullName evidence="9">Prolipoprotein signal peptidase</fullName>
    </alternativeName>
    <alternativeName>
        <fullName evidence="9">Signal peptidase II</fullName>
        <shortName evidence="9">SPase II</shortName>
    </alternativeName>
</protein>
<evidence type="ECO:0000256" key="4">
    <source>
        <dbReference type="ARBA" id="ARBA00022692"/>
    </source>
</evidence>
<comment type="catalytic activity">
    <reaction evidence="9">
        <text>Release of signal peptides from bacterial membrane prolipoproteins. Hydrolyzes -Xaa-Yaa-Zaa-|-(S,diacylglyceryl)Cys-, in which Xaa is hydrophobic (preferably Leu), and Yaa (Ala or Ser) and Zaa (Gly or Ala) have small, neutral side chains.</text>
        <dbReference type="EC" id="3.4.23.36"/>
    </reaction>
</comment>
<accession>A0A930UIE7</accession>
<feature type="region of interest" description="Disordered" evidence="11">
    <location>
        <begin position="1"/>
        <end position="23"/>
    </location>
</feature>
<dbReference type="PRINTS" id="PR00781">
    <property type="entry name" value="LIPOSIGPTASE"/>
</dbReference>
<dbReference type="PANTHER" id="PTHR33695">
    <property type="entry name" value="LIPOPROTEIN SIGNAL PEPTIDASE"/>
    <property type="match status" value="1"/>
</dbReference>
<evidence type="ECO:0000256" key="2">
    <source>
        <dbReference type="ARBA" id="ARBA00022475"/>
    </source>
</evidence>
<keyword evidence="2 9" id="KW-1003">Cell membrane</keyword>
<dbReference type="AlphaFoldDB" id="A0A930UIE7"/>
<keyword evidence="7 9" id="KW-1133">Transmembrane helix</keyword>
<dbReference type="Pfam" id="PF01252">
    <property type="entry name" value="Peptidase_A8"/>
    <property type="match status" value="1"/>
</dbReference>
<feature type="active site" evidence="9">
    <location>
        <position position="160"/>
    </location>
</feature>
<comment type="caution">
    <text evidence="12">The sequence shown here is derived from an EMBL/GenBank/DDBJ whole genome shotgun (WGS) entry which is preliminary data.</text>
</comment>
<comment type="pathway">
    <text evidence="9">Protein modification; lipoprotein biosynthesis (signal peptide cleavage).</text>
</comment>
<evidence type="ECO:0000256" key="8">
    <source>
        <dbReference type="ARBA" id="ARBA00023136"/>
    </source>
</evidence>
<feature type="transmembrane region" description="Helical" evidence="9">
    <location>
        <begin position="33"/>
        <end position="53"/>
    </location>
</feature>
<name>A0A930UIE7_9GAMM</name>
<feature type="transmembrane region" description="Helical" evidence="9">
    <location>
        <begin position="90"/>
        <end position="108"/>
    </location>
</feature>
<dbReference type="Proteomes" id="UP000604381">
    <property type="component" value="Unassembled WGS sequence"/>
</dbReference>
<feature type="active site" evidence="9">
    <location>
        <position position="142"/>
    </location>
</feature>
<keyword evidence="13" id="KW-1185">Reference proteome</keyword>
<gene>
    <name evidence="9 12" type="primary">lspA</name>
    <name evidence="12" type="ORF">ISN26_06290</name>
</gene>
<evidence type="ECO:0000256" key="10">
    <source>
        <dbReference type="RuleBase" id="RU004181"/>
    </source>
</evidence>
<keyword evidence="8 9" id="KW-0472">Membrane</keyword>
<keyword evidence="5 9" id="KW-0064">Aspartyl protease</keyword>
<evidence type="ECO:0000256" key="3">
    <source>
        <dbReference type="ARBA" id="ARBA00022670"/>
    </source>
</evidence>
<evidence type="ECO:0000256" key="9">
    <source>
        <dbReference type="HAMAP-Rule" id="MF_00161"/>
    </source>
</evidence>
<dbReference type="GO" id="GO:0006508">
    <property type="term" value="P:proteolysis"/>
    <property type="evidence" value="ECO:0007669"/>
    <property type="project" value="UniProtKB-KW"/>
</dbReference>
<keyword evidence="6 9" id="KW-0378">Hydrolase</keyword>
<sequence>MRALRGEPGGDGPDRLKAGGRGPAPLGSGSRSLLVLAAMLIAALDFASKVYFAGLVRGAGGRIEVAPFLNLVEVYNTGAAFGILAGAQQYLGIFSLLLCIALYLAIHLHKGLRMELGWCLALLLGGGAGNAIDRLHKGRVFDFVDLHLAGWHWPAFNLADMALTAGALLLAWQALRPAPKKP</sequence>
<evidence type="ECO:0000256" key="5">
    <source>
        <dbReference type="ARBA" id="ARBA00022750"/>
    </source>
</evidence>
<organism evidence="12 13">
    <name type="scientific">Candidatus Amphirhobacter heronislandensis</name>
    <dbReference type="NCBI Taxonomy" id="1732024"/>
    <lineage>
        <taxon>Bacteria</taxon>
        <taxon>Pseudomonadati</taxon>
        <taxon>Pseudomonadota</taxon>
        <taxon>Gammaproteobacteria</taxon>
        <taxon>Candidatus Tethybacterales</taxon>
        <taxon>Candidatus Tethybacteraceae</taxon>
        <taxon>Candidatus Amphirhobacter</taxon>
    </lineage>
</organism>
<reference evidence="12" key="1">
    <citation type="submission" date="2020-10" db="EMBL/GenBank/DDBJ databases">
        <title>An improved Amphimedon queenslandica hologenome assembly reveals how three proteobacterial symbionts can extend the metabolic phenotypic of their marine sponge host.</title>
        <authorList>
            <person name="Degnan B."/>
            <person name="Degnan S."/>
            <person name="Xiang X."/>
        </authorList>
    </citation>
    <scope>NUCLEOTIDE SEQUENCE</scope>
    <source>
        <strain evidence="12">AqS2</strain>
    </source>
</reference>
<keyword evidence="4 9" id="KW-0812">Transmembrane</keyword>
<evidence type="ECO:0000256" key="6">
    <source>
        <dbReference type="ARBA" id="ARBA00022801"/>
    </source>
</evidence>
<dbReference type="EC" id="3.4.23.36" evidence="9"/>
<feature type="transmembrane region" description="Helical" evidence="9">
    <location>
        <begin position="65"/>
        <end position="84"/>
    </location>
</feature>
<evidence type="ECO:0000313" key="13">
    <source>
        <dbReference type="Proteomes" id="UP000604381"/>
    </source>
</evidence>
<dbReference type="GO" id="GO:0005886">
    <property type="term" value="C:plasma membrane"/>
    <property type="evidence" value="ECO:0007669"/>
    <property type="project" value="UniProtKB-SubCell"/>
</dbReference>
<dbReference type="GO" id="GO:0004190">
    <property type="term" value="F:aspartic-type endopeptidase activity"/>
    <property type="evidence" value="ECO:0007669"/>
    <property type="project" value="UniProtKB-UniRule"/>
</dbReference>
<evidence type="ECO:0000313" key="12">
    <source>
        <dbReference type="EMBL" id="MBF2735666.1"/>
    </source>
</evidence>
<comment type="subcellular location">
    <subcellularLocation>
        <location evidence="9">Cell membrane</location>
        <topology evidence="9">Multi-pass membrane protein</topology>
    </subcellularLocation>
</comment>
<dbReference type="NCBIfam" id="TIGR00077">
    <property type="entry name" value="lspA"/>
    <property type="match status" value="1"/>
</dbReference>
<dbReference type="PANTHER" id="PTHR33695:SF1">
    <property type="entry name" value="LIPOPROTEIN SIGNAL PEPTIDASE"/>
    <property type="match status" value="1"/>
</dbReference>
<keyword evidence="3 9" id="KW-0645">Protease</keyword>
<evidence type="ECO:0000256" key="7">
    <source>
        <dbReference type="ARBA" id="ARBA00022989"/>
    </source>
</evidence>
<dbReference type="InterPro" id="IPR001872">
    <property type="entry name" value="Peptidase_A8"/>
</dbReference>
<evidence type="ECO:0000256" key="1">
    <source>
        <dbReference type="ARBA" id="ARBA00006139"/>
    </source>
</evidence>
<feature type="transmembrane region" description="Helical" evidence="9">
    <location>
        <begin position="152"/>
        <end position="172"/>
    </location>
</feature>
<dbReference type="HAMAP" id="MF_00161">
    <property type="entry name" value="LspA"/>
    <property type="match status" value="1"/>
</dbReference>
<proteinExistence type="inferred from homology"/>
<evidence type="ECO:0000256" key="11">
    <source>
        <dbReference type="SAM" id="MobiDB-lite"/>
    </source>
</evidence>
<comment type="similarity">
    <text evidence="1 9 10">Belongs to the peptidase A8 family.</text>
</comment>
<feature type="transmembrane region" description="Helical" evidence="9">
    <location>
        <begin position="115"/>
        <end position="132"/>
    </location>
</feature>
<comment type="function">
    <text evidence="9">This protein specifically catalyzes the removal of signal peptides from prolipoproteins.</text>
</comment>
<dbReference type="EMBL" id="JADHEI010000046">
    <property type="protein sequence ID" value="MBF2735666.1"/>
    <property type="molecule type" value="Genomic_DNA"/>
</dbReference>